<accession>A0A9W7W329</accession>
<keyword evidence="1" id="KW-0732">Signal</keyword>
<reference evidence="2 3" key="2">
    <citation type="journal article" date="2021" name="Curr. Genet.">
        <title>Genetic response to nitrogen starvation in the aggressive Eucalyptus foliar pathogen Teratosphaeria destructans.</title>
        <authorList>
            <person name="Havenga M."/>
            <person name="Wingfield B.D."/>
            <person name="Wingfield M.J."/>
            <person name="Dreyer L.L."/>
            <person name="Roets F."/>
            <person name="Aylward J."/>
        </authorList>
    </citation>
    <scope>NUCLEOTIDE SEQUENCE [LARGE SCALE GENOMIC DNA]</scope>
    <source>
        <strain evidence="2">CMW44962</strain>
    </source>
</reference>
<comment type="caution">
    <text evidence="2">The sequence shown here is derived from an EMBL/GenBank/DDBJ whole genome shotgun (WGS) entry which is preliminary data.</text>
</comment>
<gene>
    <name evidence="2" type="ORF">Tdes44962_MAKER02575</name>
</gene>
<evidence type="ECO:0000313" key="2">
    <source>
        <dbReference type="EMBL" id="KAH9828025.1"/>
    </source>
</evidence>
<dbReference type="AlphaFoldDB" id="A0A9W7W329"/>
<feature type="chain" id="PRO_5040835718" evidence="1">
    <location>
        <begin position="16"/>
        <end position="93"/>
    </location>
</feature>
<organism evidence="2 3">
    <name type="scientific">Teratosphaeria destructans</name>
    <dbReference type="NCBI Taxonomy" id="418781"/>
    <lineage>
        <taxon>Eukaryota</taxon>
        <taxon>Fungi</taxon>
        <taxon>Dikarya</taxon>
        <taxon>Ascomycota</taxon>
        <taxon>Pezizomycotina</taxon>
        <taxon>Dothideomycetes</taxon>
        <taxon>Dothideomycetidae</taxon>
        <taxon>Mycosphaerellales</taxon>
        <taxon>Teratosphaeriaceae</taxon>
        <taxon>Teratosphaeria</taxon>
    </lineage>
</organism>
<evidence type="ECO:0000313" key="3">
    <source>
        <dbReference type="Proteomes" id="UP001138500"/>
    </source>
</evidence>
<proteinExistence type="predicted"/>
<keyword evidence="3" id="KW-1185">Reference proteome</keyword>
<evidence type="ECO:0000256" key="1">
    <source>
        <dbReference type="SAM" id="SignalP"/>
    </source>
</evidence>
<sequence>MKIATLLAFATTASALKWWRKCQCQVNGNLQLGVTGKVCGMYGADATMNFGTAYVGRTDDAGWCVGHFMDTSTWDLACPEHGAPEFNCVEGGK</sequence>
<reference evidence="2 3" key="1">
    <citation type="journal article" date="2018" name="IMA Fungus">
        <title>IMA Genome-F 10: Nine draft genome sequences of Claviceps purpurea s.lat., including C. arundinis, C. humidiphila, and C. cf. spartinae, pseudomolecules for the pitch canker pathogen Fusarium circinatum, draft genome of Davidsoniella eucalypti, Grosmannia galeiformis, Quambalaria eucalypti, and Teratosphaeria destructans.</title>
        <authorList>
            <person name="Wingfield B.D."/>
            <person name="Liu M."/>
            <person name="Nguyen H.D."/>
            <person name="Lane F.A."/>
            <person name="Morgan S.W."/>
            <person name="De Vos L."/>
            <person name="Wilken P.M."/>
            <person name="Duong T.A."/>
            <person name="Aylward J."/>
            <person name="Coetzee M.P."/>
            <person name="Dadej K."/>
            <person name="De Beer Z.W."/>
            <person name="Findlay W."/>
            <person name="Havenga M."/>
            <person name="Kolarik M."/>
            <person name="Menzies J.G."/>
            <person name="Naidoo K."/>
            <person name="Pochopski O."/>
            <person name="Shoukouhi P."/>
            <person name="Santana Q.C."/>
            <person name="Seifert K.A."/>
            <person name="Soal N."/>
            <person name="Steenkamp E.T."/>
            <person name="Tatham C.T."/>
            <person name="van der Nest M.A."/>
            <person name="Wingfield M.J."/>
        </authorList>
    </citation>
    <scope>NUCLEOTIDE SEQUENCE [LARGE SCALE GENOMIC DNA]</scope>
    <source>
        <strain evidence="2">CMW44962</strain>
    </source>
</reference>
<protein>
    <submittedName>
        <fullName evidence="2">Uncharacterized protein</fullName>
    </submittedName>
</protein>
<name>A0A9W7W329_9PEZI</name>
<dbReference type="Proteomes" id="UP001138500">
    <property type="component" value="Unassembled WGS sequence"/>
</dbReference>
<dbReference type="EMBL" id="RIBY02001834">
    <property type="protein sequence ID" value="KAH9828025.1"/>
    <property type="molecule type" value="Genomic_DNA"/>
</dbReference>
<feature type="signal peptide" evidence="1">
    <location>
        <begin position="1"/>
        <end position="15"/>
    </location>
</feature>